<organism evidence="2 3">
    <name type="scientific">Papaver somniferum</name>
    <name type="common">Opium poppy</name>
    <dbReference type="NCBI Taxonomy" id="3469"/>
    <lineage>
        <taxon>Eukaryota</taxon>
        <taxon>Viridiplantae</taxon>
        <taxon>Streptophyta</taxon>
        <taxon>Embryophyta</taxon>
        <taxon>Tracheophyta</taxon>
        <taxon>Spermatophyta</taxon>
        <taxon>Magnoliopsida</taxon>
        <taxon>Ranunculales</taxon>
        <taxon>Papaveraceae</taxon>
        <taxon>Papaveroideae</taxon>
        <taxon>Papaver</taxon>
    </lineage>
</organism>
<name>A0A4Y7JZP2_PAPSO</name>
<feature type="region of interest" description="Disordered" evidence="1">
    <location>
        <begin position="23"/>
        <end position="44"/>
    </location>
</feature>
<keyword evidence="3" id="KW-1185">Reference proteome</keyword>
<dbReference type="Proteomes" id="UP000316621">
    <property type="component" value="Chromosome 6"/>
</dbReference>
<dbReference type="EMBL" id="CM010720">
    <property type="protein sequence ID" value="RZC65532.1"/>
    <property type="molecule type" value="Genomic_DNA"/>
</dbReference>
<evidence type="ECO:0000313" key="3">
    <source>
        <dbReference type="Proteomes" id="UP000316621"/>
    </source>
</evidence>
<protein>
    <submittedName>
        <fullName evidence="2">Uncharacterized protein</fullName>
    </submittedName>
</protein>
<dbReference type="AlphaFoldDB" id="A0A4Y7JZP2"/>
<evidence type="ECO:0000256" key="1">
    <source>
        <dbReference type="SAM" id="MobiDB-lite"/>
    </source>
</evidence>
<reference evidence="2 3" key="1">
    <citation type="journal article" date="2018" name="Science">
        <title>The opium poppy genome and morphinan production.</title>
        <authorList>
            <person name="Guo L."/>
            <person name="Winzer T."/>
            <person name="Yang X."/>
            <person name="Li Y."/>
            <person name="Ning Z."/>
            <person name="He Z."/>
            <person name="Teodor R."/>
            <person name="Lu Y."/>
            <person name="Bowser T.A."/>
            <person name="Graham I.A."/>
            <person name="Ye K."/>
        </authorList>
    </citation>
    <scope>NUCLEOTIDE SEQUENCE [LARGE SCALE GENOMIC DNA]</scope>
    <source>
        <strain evidence="3">cv. HN1</strain>
        <tissue evidence="2">Leaves</tissue>
    </source>
</reference>
<gene>
    <name evidence="2" type="ORF">C5167_009222</name>
</gene>
<proteinExistence type="predicted"/>
<dbReference type="Gramene" id="RZC65532">
    <property type="protein sequence ID" value="RZC65532"/>
    <property type="gene ID" value="C5167_009222"/>
</dbReference>
<sequence>MDFMDRLRRVELMLEDIDVPHFPRGGGSTLSKQKKTNTTEDNDFGGDIAGKITRYANKIALKHAQAA</sequence>
<accession>A0A4Y7JZP2</accession>
<evidence type="ECO:0000313" key="2">
    <source>
        <dbReference type="EMBL" id="RZC65532.1"/>
    </source>
</evidence>